<comment type="caution">
    <text evidence="6">The sequence shown here is derived from an EMBL/GenBank/DDBJ whole genome shotgun (WGS) entry which is preliminary data.</text>
</comment>
<dbReference type="SUPFAM" id="SSF54001">
    <property type="entry name" value="Cysteine proteinases"/>
    <property type="match status" value="1"/>
</dbReference>
<evidence type="ECO:0000256" key="1">
    <source>
        <dbReference type="ARBA" id="ARBA00007074"/>
    </source>
</evidence>
<dbReference type="Proteomes" id="UP001465331">
    <property type="component" value="Unassembled WGS sequence"/>
</dbReference>
<keyword evidence="4" id="KW-0788">Thiol protease</keyword>
<dbReference type="InterPro" id="IPR000064">
    <property type="entry name" value="NLP_P60_dom"/>
</dbReference>
<evidence type="ECO:0000256" key="3">
    <source>
        <dbReference type="ARBA" id="ARBA00022801"/>
    </source>
</evidence>
<comment type="similarity">
    <text evidence="1">Belongs to the peptidase C40 family.</text>
</comment>
<keyword evidence="7" id="KW-1185">Reference proteome</keyword>
<protein>
    <submittedName>
        <fullName evidence="6">C40 family peptidase</fullName>
    </submittedName>
</protein>
<evidence type="ECO:0000259" key="5">
    <source>
        <dbReference type="PROSITE" id="PS51935"/>
    </source>
</evidence>
<dbReference type="Pfam" id="PF00877">
    <property type="entry name" value="NLPC_P60"/>
    <property type="match status" value="1"/>
</dbReference>
<evidence type="ECO:0000313" key="6">
    <source>
        <dbReference type="EMBL" id="MES0874363.1"/>
    </source>
</evidence>
<reference evidence="6 7" key="1">
    <citation type="submission" date="2024-06" db="EMBL/GenBank/DDBJ databases">
        <authorList>
            <person name="Li Z."/>
            <person name="Jiang Y."/>
        </authorList>
    </citation>
    <scope>NUCLEOTIDE SEQUENCE [LARGE SCALE GENOMIC DNA]</scope>
    <source>
        <strain evidence="6 7">HSW-8</strain>
    </source>
</reference>
<sequence>MLSLWLCAVLLTGCTGGFDVRPDPAIQHRVVLEALGQVGRPYRYGGATPEGFDCSGLVQYVYREAGVTLPRTTVEQYRAGTRIRSDELEPGDLLFYRFERRPVDHVAIYLGDGQAVHAPANGRAVIVARVDLPHWKKRYVDAVRVLR</sequence>
<keyword evidence="2" id="KW-0645">Protease</keyword>
<dbReference type="InterPro" id="IPR051202">
    <property type="entry name" value="Peptidase_C40"/>
</dbReference>
<proteinExistence type="inferred from homology"/>
<organism evidence="6 7">
    <name type="scientific">Sinimarinibacterium thermocellulolyticum</name>
    <dbReference type="NCBI Taxonomy" id="3170016"/>
    <lineage>
        <taxon>Bacteria</taxon>
        <taxon>Pseudomonadati</taxon>
        <taxon>Pseudomonadota</taxon>
        <taxon>Gammaproteobacteria</taxon>
        <taxon>Nevskiales</taxon>
        <taxon>Nevskiaceae</taxon>
        <taxon>Sinimarinibacterium</taxon>
    </lineage>
</organism>
<evidence type="ECO:0000256" key="2">
    <source>
        <dbReference type="ARBA" id="ARBA00022670"/>
    </source>
</evidence>
<dbReference type="PANTHER" id="PTHR47053:SF1">
    <property type="entry name" value="MUREIN DD-ENDOPEPTIDASE MEPH-RELATED"/>
    <property type="match status" value="1"/>
</dbReference>
<feature type="domain" description="NlpC/P60" evidence="5">
    <location>
        <begin position="24"/>
        <end position="146"/>
    </location>
</feature>
<dbReference type="RefSeq" id="WP_352889501.1">
    <property type="nucleotide sequence ID" value="NZ_JBEPIJ010000010.1"/>
</dbReference>
<name>A0ABV2AAU5_9GAMM</name>
<evidence type="ECO:0000256" key="4">
    <source>
        <dbReference type="ARBA" id="ARBA00022807"/>
    </source>
</evidence>
<dbReference type="PANTHER" id="PTHR47053">
    <property type="entry name" value="MUREIN DD-ENDOPEPTIDASE MEPH-RELATED"/>
    <property type="match status" value="1"/>
</dbReference>
<keyword evidence="3" id="KW-0378">Hydrolase</keyword>
<gene>
    <name evidence="6" type="ORF">ABSH63_10165</name>
</gene>
<evidence type="ECO:0000313" key="7">
    <source>
        <dbReference type="Proteomes" id="UP001465331"/>
    </source>
</evidence>
<dbReference type="EMBL" id="JBEPIJ010000010">
    <property type="protein sequence ID" value="MES0874363.1"/>
    <property type="molecule type" value="Genomic_DNA"/>
</dbReference>
<dbReference type="Gene3D" id="3.90.1720.10">
    <property type="entry name" value="endopeptidase domain like (from Nostoc punctiforme)"/>
    <property type="match status" value="1"/>
</dbReference>
<dbReference type="PROSITE" id="PS51935">
    <property type="entry name" value="NLPC_P60"/>
    <property type="match status" value="1"/>
</dbReference>
<dbReference type="InterPro" id="IPR038765">
    <property type="entry name" value="Papain-like_cys_pep_sf"/>
</dbReference>
<accession>A0ABV2AAU5</accession>